<sequence length="127" mass="14511">MSHKAYRVFFSVASVFLLLFGISLLILSINVGGQVQGHEFMWIAIGIVSAVQGYLVPEFEVNDERMKLIKQKAMFCSYFFIISYSIIFMILLITDTIFLTAIQLLGIFTSLIISTVFLLLVFFSKRY</sequence>
<feature type="transmembrane region" description="Helical" evidence="1">
    <location>
        <begin position="100"/>
        <end position="123"/>
    </location>
</feature>
<feature type="transmembrane region" description="Helical" evidence="1">
    <location>
        <begin position="41"/>
        <end position="61"/>
    </location>
</feature>
<keyword evidence="1" id="KW-0472">Membrane</keyword>
<accession>A0ABT9YLU6</accession>
<feature type="transmembrane region" description="Helical" evidence="1">
    <location>
        <begin position="73"/>
        <end position="94"/>
    </location>
</feature>
<name>A0ABT9YLU6_9BACI</name>
<organism evidence="2 3">
    <name type="scientific">Alkalicoccobacillus murimartini</name>
    <dbReference type="NCBI Taxonomy" id="171685"/>
    <lineage>
        <taxon>Bacteria</taxon>
        <taxon>Bacillati</taxon>
        <taxon>Bacillota</taxon>
        <taxon>Bacilli</taxon>
        <taxon>Bacillales</taxon>
        <taxon>Bacillaceae</taxon>
        <taxon>Alkalicoccobacillus</taxon>
    </lineage>
</organism>
<evidence type="ECO:0008006" key="4">
    <source>
        <dbReference type="Google" id="ProtNLM"/>
    </source>
</evidence>
<dbReference type="Proteomes" id="UP001225034">
    <property type="component" value="Unassembled WGS sequence"/>
</dbReference>
<evidence type="ECO:0000313" key="3">
    <source>
        <dbReference type="Proteomes" id="UP001225034"/>
    </source>
</evidence>
<keyword evidence="1" id="KW-1133">Transmembrane helix</keyword>
<dbReference type="RefSeq" id="WP_306985256.1">
    <property type="nucleotide sequence ID" value="NZ_JAUSUA010000007.1"/>
</dbReference>
<evidence type="ECO:0000313" key="2">
    <source>
        <dbReference type="EMBL" id="MDQ0208852.1"/>
    </source>
</evidence>
<proteinExistence type="predicted"/>
<reference evidence="2 3" key="1">
    <citation type="submission" date="2023-07" db="EMBL/GenBank/DDBJ databases">
        <title>Genomic Encyclopedia of Type Strains, Phase IV (KMG-IV): sequencing the most valuable type-strain genomes for metagenomic binning, comparative biology and taxonomic classification.</title>
        <authorList>
            <person name="Goeker M."/>
        </authorList>
    </citation>
    <scope>NUCLEOTIDE SEQUENCE [LARGE SCALE GENOMIC DNA]</scope>
    <source>
        <strain evidence="2 3">DSM 19154</strain>
    </source>
</reference>
<feature type="transmembrane region" description="Helical" evidence="1">
    <location>
        <begin position="7"/>
        <end position="29"/>
    </location>
</feature>
<comment type="caution">
    <text evidence="2">The sequence shown here is derived from an EMBL/GenBank/DDBJ whole genome shotgun (WGS) entry which is preliminary data.</text>
</comment>
<protein>
    <recommendedName>
        <fullName evidence="4">Permease</fullName>
    </recommendedName>
</protein>
<dbReference type="EMBL" id="JAUSUA010000007">
    <property type="protein sequence ID" value="MDQ0208852.1"/>
    <property type="molecule type" value="Genomic_DNA"/>
</dbReference>
<evidence type="ECO:0000256" key="1">
    <source>
        <dbReference type="SAM" id="Phobius"/>
    </source>
</evidence>
<keyword evidence="1" id="KW-0812">Transmembrane</keyword>
<keyword evidence="3" id="KW-1185">Reference proteome</keyword>
<gene>
    <name evidence="2" type="ORF">J2S05_003676</name>
</gene>